<dbReference type="NCBIfam" id="TIGR01726">
    <property type="entry name" value="HEQRo_perm_3TM"/>
    <property type="match status" value="1"/>
</dbReference>
<evidence type="ECO:0000259" key="9">
    <source>
        <dbReference type="PROSITE" id="PS50928"/>
    </source>
</evidence>
<keyword evidence="5" id="KW-0029">Amino-acid transport</keyword>
<gene>
    <name evidence="10" type="ORF">SAMN02745906_2143</name>
</gene>
<comment type="similarity">
    <text evidence="8">Belongs to the binding-protein-dependent transport system permease family.</text>
</comment>
<dbReference type="CDD" id="cd06261">
    <property type="entry name" value="TM_PBP2"/>
    <property type="match status" value="1"/>
</dbReference>
<dbReference type="Gene3D" id="1.10.3720.10">
    <property type="entry name" value="MetI-like"/>
    <property type="match status" value="1"/>
</dbReference>
<keyword evidence="3" id="KW-1003">Cell membrane</keyword>
<reference evidence="10 11" key="1">
    <citation type="submission" date="2016-10" db="EMBL/GenBank/DDBJ databases">
        <authorList>
            <person name="Varghese N."/>
            <person name="Submissions S."/>
        </authorList>
    </citation>
    <scope>NUCLEOTIDE SEQUENCE [LARGE SCALE GENOMIC DNA]</scope>
    <source>
        <strain evidence="10 11">ATCC 19403</strain>
    </source>
</reference>
<evidence type="ECO:0000256" key="6">
    <source>
        <dbReference type="ARBA" id="ARBA00022989"/>
    </source>
</evidence>
<dbReference type="InterPro" id="IPR000515">
    <property type="entry name" value="MetI-like"/>
</dbReference>
<keyword evidence="7 8" id="KW-0472">Membrane</keyword>
<evidence type="ECO:0000256" key="7">
    <source>
        <dbReference type="ARBA" id="ARBA00023136"/>
    </source>
</evidence>
<dbReference type="PROSITE" id="PS50928">
    <property type="entry name" value="ABC_TM1"/>
    <property type="match status" value="1"/>
</dbReference>
<dbReference type="InterPro" id="IPR010065">
    <property type="entry name" value="AA_ABC_transptr_permease_3TM"/>
</dbReference>
<proteinExistence type="inferred from homology"/>
<feature type="domain" description="ABC transmembrane type-1" evidence="9">
    <location>
        <begin position="21"/>
        <end position="218"/>
    </location>
</feature>
<keyword evidence="4 8" id="KW-0812">Transmembrane</keyword>
<comment type="subcellular location">
    <subcellularLocation>
        <location evidence="1 8">Cell membrane</location>
        <topology evidence="1 8">Multi-pass membrane protein</topology>
    </subcellularLocation>
</comment>
<organism evidence="10 11">
    <name type="scientific">Lacrimispora sphenoides JCM 1415</name>
    <dbReference type="NCBI Taxonomy" id="1297793"/>
    <lineage>
        <taxon>Bacteria</taxon>
        <taxon>Bacillati</taxon>
        <taxon>Bacillota</taxon>
        <taxon>Clostridia</taxon>
        <taxon>Lachnospirales</taxon>
        <taxon>Lachnospiraceae</taxon>
        <taxon>Lacrimispora</taxon>
    </lineage>
</organism>
<dbReference type="EMBL" id="LT630003">
    <property type="protein sequence ID" value="SET81634.1"/>
    <property type="molecule type" value="Genomic_DNA"/>
</dbReference>
<sequence>MNKYFNFMKIPGLMVKVMTAFPVTVKLVLFSLLFSLLIGFVFACMALAKSKLLNAMAKGYIAFMRGMPILVLIFIFYFVMPLYLKKIGINGASWSKDSFIIATLSLTSAANMAEMMRSAYLSVDQYQWEAAYSVGMGNLTAFRRIIFPQAFGVAIPVLGNNIIYIFKSTSLAFSIGAVDVFGRAKLISSNLYGLNRAELYLGVSIIFWVVSVLLEQITKWAERVYTKGKKIQII</sequence>
<name>A0ABY1C8X0_9FIRM</name>
<keyword evidence="11" id="KW-1185">Reference proteome</keyword>
<protein>
    <submittedName>
        <fullName evidence="10">L-cystine transport system permease protein</fullName>
    </submittedName>
</protein>
<evidence type="ECO:0000256" key="5">
    <source>
        <dbReference type="ARBA" id="ARBA00022970"/>
    </source>
</evidence>
<feature type="transmembrane region" description="Helical" evidence="8">
    <location>
        <begin position="199"/>
        <end position="217"/>
    </location>
</feature>
<evidence type="ECO:0000256" key="1">
    <source>
        <dbReference type="ARBA" id="ARBA00004651"/>
    </source>
</evidence>
<evidence type="ECO:0000256" key="4">
    <source>
        <dbReference type="ARBA" id="ARBA00022692"/>
    </source>
</evidence>
<evidence type="ECO:0000256" key="8">
    <source>
        <dbReference type="RuleBase" id="RU363032"/>
    </source>
</evidence>
<dbReference type="InterPro" id="IPR035906">
    <property type="entry name" value="MetI-like_sf"/>
</dbReference>
<feature type="transmembrane region" description="Helical" evidence="8">
    <location>
        <begin position="59"/>
        <end position="79"/>
    </location>
</feature>
<evidence type="ECO:0000313" key="11">
    <source>
        <dbReference type="Proteomes" id="UP000198970"/>
    </source>
</evidence>
<evidence type="ECO:0000256" key="3">
    <source>
        <dbReference type="ARBA" id="ARBA00022475"/>
    </source>
</evidence>
<keyword evidence="6 8" id="KW-1133">Transmembrane helix</keyword>
<dbReference type="SUPFAM" id="SSF161098">
    <property type="entry name" value="MetI-like"/>
    <property type="match status" value="1"/>
</dbReference>
<dbReference type="Pfam" id="PF00528">
    <property type="entry name" value="BPD_transp_1"/>
    <property type="match status" value="1"/>
</dbReference>
<evidence type="ECO:0000256" key="2">
    <source>
        <dbReference type="ARBA" id="ARBA00022448"/>
    </source>
</evidence>
<dbReference type="InterPro" id="IPR043429">
    <property type="entry name" value="ArtM/GltK/GlnP/TcyL/YhdX-like"/>
</dbReference>
<feature type="transmembrane region" description="Helical" evidence="8">
    <location>
        <begin position="145"/>
        <end position="166"/>
    </location>
</feature>
<dbReference type="PANTHER" id="PTHR30614:SF0">
    <property type="entry name" value="L-CYSTINE TRANSPORT SYSTEM PERMEASE PROTEIN TCYL"/>
    <property type="match status" value="1"/>
</dbReference>
<keyword evidence="2 8" id="KW-0813">Transport</keyword>
<evidence type="ECO:0000313" key="10">
    <source>
        <dbReference type="EMBL" id="SET81634.1"/>
    </source>
</evidence>
<accession>A0ABY1C8X0</accession>
<dbReference type="PANTHER" id="PTHR30614">
    <property type="entry name" value="MEMBRANE COMPONENT OF AMINO ACID ABC TRANSPORTER"/>
    <property type="match status" value="1"/>
</dbReference>
<dbReference type="Proteomes" id="UP000198970">
    <property type="component" value="Chromosome I"/>
</dbReference>